<dbReference type="Proteomes" id="UP000251075">
    <property type="component" value="Unassembled WGS sequence"/>
</dbReference>
<feature type="signal peptide" evidence="1">
    <location>
        <begin position="1"/>
        <end position="23"/>
    </location>
</feature>
<keyword evidence="1" id="KW-0732">Signal</keyword>
<evidence type="ECO:0000313" key="3">
    <source>
        <dbReference type="Proteomes" id="UP000251075"/>
    </source>
</evidence>
<dbReference type="SMART" id="SM00671">
    <property type="entry name" value="SEL1"/>
    <property type="match status" value="2"/>
</dbReference>
<dbReference type="InterPro" id="IPR006597">
    <property type="entry name" value="Sel1-like"/>
</dbReference>
<keyword evidence="3" id="KW-1185">Reference proteome</keyword>
<reference evidence="2 3" key="1">
    <citation type="submission" date="2017-11" db="EMBL/GenBank/DDBJ databases">
        <title>Draft genome sequence of magnetotactic bacterium Magnetospirillum kuznetsovii LBB-42.</title>
        <authorList>
            <person name="Grouzdev D.S."/>
            <person name="Rysina M.S."/>
            <person name="Baslerov R.V."/>
            <person name="Koziaeva V."/>
        </authorList>
    </citation>
    <scope>NUCLEOTIDE SEQUENCE [LARGE SCALE GENOMIC DNA]</scope>
    <source>
        <strain evidence="2 3">LBB-42</strain>
    </source>
</reference>
<organism evidence="2 3">
    <name type="scientific">Paramagnetospirillum kuznetsovii</name>
    <dbReference type="NCBI Taxonomy" id="2053833"/>
    <lineage>
        <taxon>Bacteria</taxon>
        <taxon>Pseudomonadati</taxon>
        <taxon>Pseudomonadota</taxon>
        <taxon>Alphaproteobacteria</taxon>
        <taxon>Rhodospirillales</taxon>
        <taxon>Magnetospirillaceae</taxon>
        <taxon>Paramagnetospirillum</taxon>
    </lineage>
</organism>
<sequence length="200" mass="22302">MRFAWSVAVVLLVSWFASPSTGAAADPWSRMESNPDILALEKKAWSGDYLALRDLGLVYRNGLGVERRPDVANVFFDMTERRYLEIAERVGEKEDEAEFAIGQLFYSLENARGENARAAHWFALAAEKGNVNAQYYLGGLYASGDGIAANPDLAARWILAALRQGERNAHELYCRWIGQGKVTRDEAEASRWCSPSPNKP</sequence>
<dbReference type="PANTHER" id="PTHR43628:SF1">
    <property type="entry name" value="CHITIN SYNTHASE REGULATORY FACTOR 2-RELATED"/>
    <property type="match status" value="1"/>
</dbReference>
<proteinExistence type="predicted"/>
<evidence type="ECO:0008006" key="4">
    <source>
        <dbReference type="Google" id="ProtNLM"/>
    </source>
</evidence>
<feature type="chain" id="PRO_5016595347" description="Sel1 repeat family protein" evidence="1">
    <location>
        <begin position="24"/>
        <end position="200"/>
    </location>
</feature>
<comment type="caution">
    <text evidence="2">The sequence shown here is derived from an EMBL/GenBank/DDBJ whole genome shotgun (WGS) entry which is preliminary data.</text>
</comment>
<dbReference type="Pfam" id="PF08238">
    <property type="entry name" value="Sel1"/>
    <property type="match status" value="4"/>
</dbReference>
<dbReference type="EMBL" id="PGTO01000001">
    <property type="protein sequence ID" value="RAU23808.1"/>
    <property type="molecule type" value="Genomic_DNA"/>
</dbReference>
<dbReference type="AlphaFoldDB" id="A0A364P383"/>
<dbReference type="PANTHER" id="PTHR43628">
    <property type="entry name" value="ACTIVATOR OF C KINASE PROTEIN 1-RELATED"/>
    <property type="match status" value="1"/>
</dbReference>
<accession>A0A364P383</accession>
<dbReference type="OrthoDB" id="112232at2"/>
<evidence type="ECO:0000313" key="2">
    <source>
        <dbReference type="EMBL" id="RAU23808.1"/>
    </source>
</evidence>
<evidence type="ECO:0000256" key="1">
    <source>
        <dbReference type="SAM" id="SignalP"/>
    </source>
</evidence>
<dbReference type="InterPro" id="IPR052945">
    <property type="entry name" value="Mitotic_Regulator"/>
</dbReference>
<dbReference type="RefSeq" id="WP_112142039.1">
    <property type="nucleotide sequence ID" value="NZ_PGTO01000001.1"/>
</dbReference>
<name>A0A364P383_9PROT</name>
<dbReference type="Gene3D" id="1.25.40.10">
    <property type="entry name" value="Tetratricopeptide repeat domain"/>
    <property type="match status" value="1"/>
</dbReference>
<gene>
    <name evidence="2" type="ORF">CU669_01590</name>
</gene>
<dbReference type="SUPFAM" id="SSF81901">
    <property type="entry name" value="HCP-like"/>
    <property type="match status" value="1"/>
</dbReference>
<dbReference type="InterPro" id="IPR011990">
    <property type="entry name" value="TPR-like_helical_dom_sf"/>
</dbReference>
<protein>
    <recommendedName>
        <fullName evidence="4">Sel1 repeat family protein</fullName>
    </recommendedName>
</protein>